<feature type="region of interest" description="Disordered" evidence="6">
    <location>
        <begin position="235"/>
        <end position="306"/>
    </location>
</feature>
<evidence type="ECO:0000256" key="5">
    <source>
        <dbReference type="SAM" id="Coils"/>
    </source>
</evidence>
<dbReference type="STRING" id="307972.A0A2G8K7X6"/>
<name>A0A2G8K7X6_STIJA</name>
<dbReference type="Proteomes" id="UP000230750">
    <property type="component" value="Unassembled WGS sequence"/>
</dbReference>
<reference evidence="7 8" key="1">
    <citation type="journal article" date="2017" name="PLoS Biol.">
        <title>The sea cucumber genome provides insights into morphological evolution and visceral regeneration.</title>
        <authorList>
            <person name="Zhang X."/>
            <person name="Sun L."/>
            <person name="Yuan J."/>
            <person name="Sun Y."/>
            <person name="Gao Y."/>
            <person name="Zhang L."/>
            <person name="Li S."/>
            <person name="Dai H."/>
            <person name="Hamel J.F."/>
            <person name="Liu C."/>
            <person name="Yu Y."/>
            <person name="Liu S."/>
            <person name="Lin W."/>
            <person name="Guo K."/>
            <person name="Jin S."/>
            <person name="Xu P."/>
            <person name="Storey K.B."/>
            <person name="Huan P."/>
            <person name="Zhang T."/>
            <person name="Zhou Y."/>
            <person name="Zhang J."/>
            <person name="Lin C."/>
            <person name="Li X."/>
            <person name="Xing L."/>
            <person name="Huo D."/>
            <person name="Sun M."/>
            <person name="Wang L."/>
            <person name="Mercier A."/>
            <person name="Li F."/>
            <person name="Yang H."/>
            <person name="Xiang J."/>
        </authorList>
    </citation>
    <scope>NUCLEOTIDE SEQUENCE [LARGE SCALE GENOMIC DNA]</scope>
    <source>
        <strain evidence="7">Shaxun</strain>
        <tissue evidence="7">Muscle</tissue>
    </source>
</reference>
<evidence type="ECO:0000256" key="4">
    <source>
        <dbReference type="ARBA" id="ARBA00023054"/>
    </source>
</evidence>
<feature type="region of interest" description="Disordered" evidence="6">
    <location>
        <begin position="192"/>
        <end position="220"/>
    </location>
</feature>
<comment type="subcellular location">
    <subcellularLocation>
        <location evidence="1">Cell junction</location>
        <location evidence="1">Adherens junction</location>
    </subcellularLocation>
</comment>
<protein>
    <submittedName>
        <fullName evidence="7">Putative coiled-coil domain-containing protein</fullName>
    </submittedName>
</protein>
<dbReference type="PANTHER" id="PTHR13546:SF15">
    <property type="entry name" value="CCDC85"/>
    <property type="match status" value="1"/>
</dbReference>
<keyword evidence="8" id="KW-1185">Reference proteome</keyword>
<dbReference type="AlphaFoldDB" id="A0A2G8K7X6"/>
<evidence type="ECO:0000313" key="8">
    <source>
        <dbReference type="Proteomes" id="UP000230750"/>
    </source>
</evidence>
<evidence type="ECO:0000256" key="6">
    <source>
        <dbReference type="SAM" id="MobiDB-lite"/>
    </source>
</evidence>
<keyword evidence="3" id="KW-0965">Cell junction</keyword>
<accession>A0A2G8K7X6</accession>
<feature type="compositionally biased region" description="Polar residues" evidence="6">
    <location>
        <begin position="293"/>
        <end position="302"/>
    </location>
</feature>
<organism evidence="7 8">
    <name type="scientific">Stichopus japonicus</name>
    <name type="common">Sea cucumber</name>
    <dbReference type="NCBI Taxonomy" id="307972"/>
    <lineage>
        <taxon>Eukaryota</taxon>
        <taxon>Metazoa</taxon>
        <taxon>Echinodermata</taxon>
        <taxon>Eleutherozoa</taxon>
        <taxon>Echinozoa</taxon>
        <taxon>Holothuroidea</taxon>
        <taxon>Aspidochirotacea</taxon>
        <taxon>Aspidochirotida</taxon>
        <taxon>Stichopodidae</taxon>
        <taxon>Apostichopus</taxon>
    </lineage>
</organism>
<dbReference type="GO" id="GO:0005912">
    <property type="term" value="C:adherens junction"/>
    <property type="evidence" value="ECO:0007669"/>
    <property type="project" value="UniProtKB-SubCell"/>
</dbReference>
<comment type="similarity">
    <text evidence="2">Belongs to the CCDC85 family.</text>
</comment>
<feature type="coiled-coil region" evidence="5">
    <location>
        <begin position="138"/>
        <end position="168"/>
    </location>
</feature>
<dbReference type="InterPro" id="IPR019359">
    <property type="entry name" value="CCDC85"/>
</dbReference>
<evidence type="ECO:0000256" key="2">
    <source>
        <dbReference type="ARBA" id="ARBA00009052"/>
    </source>
</evidence>
<sequence length="340" mass="39290">MDDEYENDASNTVPCKYNAKPSLMIDMAGESQLRQMRPEDYAGLSRDELIQRALWSENERAKVLSEEDHAMKDVTRRMQMHLAEIRSLKEANEKVSKESLELRDLCCFLDDDRQKGRKLAREWQKFGRYSSGYMHTEVSNYQDKLKELEEHQKKLIQENAELKELCVLLDDERTSKRSSICSNCSGALDELGNKLTENGPINPQDRSRDGYKSNRSSMDDATRAYVQRLEDRVHFLEEEKRQRTMPRRSNGPMRDDRMQNHVGGPPRPSSVPPPPYQRSHGLPPQAPPRSYDGTVTPTNNRNPHPDMVNALKVNPSAFANYPYFYCRSPAIAFHDCMNFV</sequence>
<evidence type="ECO:0000313" key="7">
    <source>
        <dbReference type="EMBL" id="PIK44104.1"/>
    </source>
</evidence>
<dbReference type="EMBL" id="MRZV01000800">
    <property type="protein sequence ID" value="PIK44104.1"/>
    <property type="molecule type" value="Genomic_DNA"/>
</dbReference>
<gene>
    <name evidence="7" type="ORF">BSL78_19030</name>
</gene>
<comment type="caution">
    <text evidence="7">The sequence shown here is derived from an EMBL/GenBank/DDBJ whole genome shotgun (WGS) entry which is preliminary data.</text>
</comment>
<dbReference type="OrthoDB" id="10056395at2759"/>
<evidence type="ECO:0000256" key="3">
    <source>
        <dbReference type="ARBA" id="ARBA00022949"/>
    </source>
</evidence>
<feature type="compositionally biased region" description="Pro residues" evidence="6">
    <location>
        <begin position="265"/>
        <end position="276"/>
    </location>
</feature>
<dbReference type="PANTHER" id="PTHR13546">
    <property type="entry name" value="RE60986P"/>
    <property type="match status" value="1"/>
</dbReference>
<evidence type="ECO:0000256" key="1">
    <source>
        <dbReference type="ARBA" id="ARBA00004536"/>
    </source>
</evidence>
<feature type="compositionally biased region" description="Basic and acidic residues" evidence="6">
    <location>
        <begin position="205"/>
        <end position="220"/>
    </location>
</feature>
<dbReference type="Pfam" id="PF10226">
    <property type="entry name" value="CCDC85"/>
    <property type="match status" value="1"/>
</dbReference>
<proteinExistence type="inferred from homology"/>
<keyword evidence="4 5" id="KW-0175">Coiled coil</keyword>
<feature type="coiled-coil region" evidence="5">
    <location>
        <begin position="71"/>
        <end position="105"/>
    </location>
</feature>